<proteinExistence type="predicted"/>
<evidence type="ECO:0000313" key="1">
    <source>
        <dbReference type="EMBL" id="MFB9759365.1"/>
    </source>
</evidence>
<keyword evidence="2" id="KW-1185">Reference proteome</keyword>
<accession>A0ABV5WG99</accession>
<dbReference type="RefSeq" id="WP_379949690.1">
    <property type="nucleotide sequence ID" value="NZ_JBHMAF010000069.1"/>
</dbReference>
<sequence length="71" mass="8369">MREVSYVPPKRDATVSWNGPDLIFKNEYNQPILILAKMLENKLKIEIYSSDVITYTPKQVPYLPYEQRPPK</sequence>
<dbReference type="Proteomes" id="UP001589609">
    <property type="component" value="Unassembled WGS sequence"/>
</dbReference>
<dbReference type="Pfam" id="PF04294">
    <property type="entry name" value="VanW"/>
    <property type="match status" value="1"/>
</dbReference>
<name>A0ABV5WG99_9BACI</name>
<dbReference type="InterPro" id="IPR007391">
    <property type="entry name" value="Vancomycin_resist_VanW"/>
</dbReference>
<dbReference type="EMBL" id="JBHMAF010000069">
    <property type="protein sequence ID" value="MFB9759365.1"/>
    <property type="molecule type" value="Genomic_DNA"/>
</dbReference>
<protein>
    <submittedName>
        <fullName evidence="1">VanW family protein</fullName>
    </submittedName>
</protein>
<organism evidence="1 2">
    <name type="scientific">Ectobacillus funiculus</name>
    <dbReference type="NCBI Taxonomy" id="137993"/>
    <lineage>
        <taxon>Bacteria</taxon>
        <taxon>Bacillati</taxon>
        <taxon>Bacillota</taxon>
        <taxon>Bacilli</taxon>
        <taxon>Bacillales</taxon>
        <taxon>Bacillaceae</taxon>
        <taxon>Ectobacillus</taxon>
    </lineage>
</organism>
<comment type="caution">
    <text evidence="1">The sequence shown here is derived from an EMBL/GenBank/DDBJ whole genome shotgun (WGS) entry which is preliminary data.</text>
</comment>
<reference evidence="1 2" key="1">
    <citation type="submission" date="2024-09" db="EMBL/GenBank/DDBJ databases">
        <authorList>
            <person name="Sun Q."/>
            <person name="Mori K."/>
        </authorList>
    </citation>
    <scope>NUCLEOTIDE SEQUENCE [LARGE SCALE GENOMIC DNA]</scope>
    <source>
        <strain evidence="1 2">JCM 11201</strain>
    </source>
</reference>
<gene>
    <name evidence="1" type="ORF">ACFFMS_13065</name>
</gene>
<evidence type="ECO:0000313" key="2">
    <source>
        <dbReference type="Proteomes" id="UP001589609"/>
    </source>
</evidence>